<organism evidence="1 2">
    <name type="scientific">Caligus rogercresseyi</name>
    <name type="common">Sea louse</name>
    <dbReference type="NCBI Taxonomy" id="217165"/>
    <lineage>
        <taxon>Eukaryota</taxon>
        <taxon>Metazoa</taxon>
        <taxon>Ecdysozoa</taxon>
        <taxon>Arthropoda</taxon>
        <taxon>Crustacea</taxon>
        <taxon>Multicrustacea</taxon>
        <taxon>Hexanauplia</taxon>
        <taxon>Copepoda</taxon>
        <taxon>Siphonostomatoida</taxon>
        <taxon>Caligidae</taxon>
        <taxon>Caligus</taxon>
    </lineage>
</organism>
<reference evidence="2" key="1">
    <citation type="submission" date="2021-01" db="EMBL/GenBank/DDBJ databases">
        <title>Caligus Genome Assembly.</title>
        <authorList>
            <person name="Gallardo-Escarate C."/>
        </authorList>
    </citation>
    <scope>NUCLEOTIDE SEQUENCE [LARGE SCALE GENOMIC DNA]</scope>
</reference>
<sequence>ASKLITSVAEFWQHSEEVYKMNFLTHHRIRILTDTSTRKAKGPLHLSIMLSEALPREEYGRESFLRREPVRLEHLCQDDVRGSVLKIEILIRESLWPIP</sequence>
<dbReference type="AlphaFoldDB" id="A0A7T8QVK3"/>
<evidence type="ECO:0000313" key="2">
    <source>
        <dbReference type="Proteomes" id="UP000595437"/>
    </source>
</evidence>
<evidence type="ECO:0000313" key="1">
    <source>
        <dbReference type="EMBL" id="QQP56705.1"/>
    </source>
</evidence>
<feature type="non-terminal residue" evidence="1">
    <location>
        <position position="1"/>
    </location>
</feature>
<protein>
    <submittedName>
        <fullName evidence="1">Uncharacterized protein</fullName>
    </submittedName>
</protein>
<dbReference type="EMBL" id="CP045890">
    <property type="protein sequence ID" value="QQP56705.1"/>
    <property type="molecule type" value="Genomic_DNA"/>
</dbReference>
<gene>
    <name evidence="1" type="ORF">FKW44_001458</name>
</gene>
<keyword evidence="2" id="KW-1185">Reference proteome</keyword>
<accession>A0A7T8QVK3</accession>
<proteinExistence type="predicted"/>
<name>A0A7T8QVK3_CALRO</name>
<dbReference type="Proteomes" id="UP000595437">
    <property type="component" value="Chromosome 1"/>
</dbReference>